<dbReference type="AlphaFoldDB" id="A0A815XK03"/>
<dbReference type="Proteomes" id="UP000663854">
    <property type="component" value="Unassembled WGS sequence"/>
</dbReference>
<organism evidence="9 11">
    <name type="scientific">Rotaria sordida</name>
    <dbReference type="NCBI Taxonomy" id="392033"/>
    <lineage>
        <taxon>Eukaryota</taxon>
        <taxon>Metazoa</taxon>
        <taxon>Spiralia</taxon>
        <taxon>Gnathifera</taxon>
        <taxon>Rotifera</taxon>
        <taxon>Eurotatoria</taxon>
        <taxon>Bdelloidea</taxon>
        <taxon>Philodinida</taxon>
        <taxon>Philodinidae</taxon>
        <taxon>Rotaria</taxon>
    </lineage>
</organism>
<evidence type="ECO:0000313" key="10">
    <source>
        <dbReference type="EMBL" id="CAF1676244.1"/>
    </source>
</evidence>
<keyword evidence="7" id="KW-0539">Nucleus</keyword>
<keyword evidence="4" id="KW-0862">Zinc</keyword>
<evidence type="ECO:0000313" key="12">
    <source>
        <dbReference type="Proteomes" id="UP000663870"/>
    </source>
</evidence>
<keyword evidence="3" id="KW-0863">Zinc-finger</keyword>
<dbReference type="GO" id="GO:0003677">
    <property type="term" value="F:DNA binding"/>
    <property type="evidence" value="ECO:0007669"/>
    <property type="project" value="InterPro"/>
</dbReference>
<comment type="caution">
    <text evidence="9">The sequence shown here is derived from an EMBL/GenBank/DDBJ whole genome shotgun (WGS) entry which is preliminary data.</text>
</comment>
<keyword evidence="12" id="KW-1185">Reference proteome</keyword>
<name>A0A815XK03_9BILA</name>
<dbReference type="PANTHER" id="PTHR46481">
    <property type="entry name" value="ZINC FINGER BED DOMAIN-CONTAINING PROTEIN 4"/>
    <property type="match status" value="1"/>
</dbReference>
<accession>A0A815XK03</accession>
<protein>
    <recommendedName>
        <fullName evidence="8">BED-type domain-containing protein</fullName>
    </recommendedName>
</protein>
<evidence type="ECO:0000313" key="9">
    <source>
        <dbReference type="EMBL" id="CAF1558903.1"/>
    </source>
</evidence>
<reference evidence="9" key="1">
    <citation type="submission" date="2021-02" db="EMBL/GenBank/DDBJ databases">
        <authorList>
            <person name="Nowell W R."/>
        </authorList>
    </citation>
    <scope>NUCLEOTIDE SEQUENCE</scope>
</reference>
<keyword evidence="5" id="KW-0805">Transcription regulation</keyword>
<gene>
    <name evidence="10" type="ORF">JXQ802_LOCUS58414</name>
    <name evidence="9" type="ORF">PYM288_LOCUS41785</name>
</gene>
<dbReference type="GO" id="GO:0005634">
    <property type="term" value="C:nucleus"/>
    <property type="evidence" value="ECO:0007669"/>
    <property type="project" value="UniProtKB-SubCell"/>
</dbReference>
<evidence type="ECO:0000256" key="4">
    <source>
        <dbReference type="ARBA" id="ARBA00022833"/>
    </source>
</evidence>
<keyword evidence="2" id="KW-0479">Metal-binding</keyword>
<dbReference type="Proteomes" id="UP000663870">
    <property type="component" value="Unassembled WGS sequence"/>
</dbReference>
<dbReference type="EMBL" id="CAJNOL010016753">
    <property type="protein sequence ID" value="CAF1676244.1"/>
    <property type="molecule type" value="Genomic_DNA"/>
</dbReference>
<feature type="domain" description="BED-type" evidence="8">
    <location>
        <begin position="32"/>
        <end position="63"/>
    </location>
</feature>
<evidence type="ECO:0000256" key="6">
    <source>
        <dbReference type="ARBA" id="ARBA00023163"/>
    </source>
</evidence>
<evidence type="ECO:0000256" key="7">
    <source>
        <dbReference type="ARBA" id="ARBA00023242"/>
    </source>
</evidence>
<evidence type="ECO:0000256" key="2">
    <source>
        <dbReference type="ARBA" id="ARBA00022723"/>
    </source>
</evidence>
<dbReference type="EMBL" id="CAJNOH010014839">
    <property type="protein sequence ID" value="CAF1558903.1"/>
    <property type="molecule type" value="Genomic_DNA"/>
</dbReference>
<keyword evidence="6" id="KW-0804">Transcription</keyword>
<evidence type="ECO:0000256" key="3">
    <source>
        <dbReference type="ARBA" id="ARBA00022771"/>
    </source>
</evidence>
<proteinExistence type="predicted"/>
<sequence>MSYTVKTKIGRHGLEQYYEDFKEYITGDLKGKTSATCILCKEIVWHVKNSTSNYCHHLQRKHKAEYDLWSKNASDKEKNLNKMKQISLEDSLSSPSHTSNYGPTHPHLPLSITEKLAFIQAMKTVDPKLRVPSRRSITSDYLPKLHEQIVNKLKNACSSADFLSLTFDGWTDRRMRAS</sequence>
<evidence type="ECO:0000256" key="5">
    <source>
        <dbReference type="ARBA" id="ARBA00023015"/>
    </source>
</evidence>
<evidence type="ECO:0000259" key="8">
    <source>
        <dbReference type="Pfam" id="PF02892"/>
    </source>
</evidence>
<evidence type="ECO:0000256" key="1">
    <source>
        <dbReference type="ARBA" id="ARBA00004123"/>
    </source>
</evidence>
<dbReference type="InterPro" id="IPR052035">
    <property type="entry name" value="ZnF_BED_domain_contain"/>
</dbReference>
<dbReference type="Pfam" id="PF02892">
    <property type="entry name" value="zf-BED"/>
    <property type="match status" value="1"/>
</dbReference>
<comment type="subcellular location">
    <subcellularLocation>
        <location evidence="1">Nucleus</location>
    </subcellularLocation>
</comment>
<evidence type="ECO:0000313" key="11">
    <source>
        <dbReference type="Proteomes" id="UP000663854"/>
    </source>
</evidence>
<dbReference type="GO" id="GO:0008270">
    <property type="term" value="F:zinc ion binding"/>
    <property type="evidence" value="ECO:0007669"/>
    <property type="project" value="UniProtKB-KW"/>
</dbReference>
<dbReference type="InterPro" id="IPR003656">
    <property type="entry name" value="Znf_BED"/>
</dbReference>
<dbReference type="PANTHER" id="PTHR46481:SF10">
    <property type="entry name" value="ZINC FINGER BED DOMAIN-CONTAINING PROTEIN 39"/>
    <property type="match status" value="1"/>
</dbReference>